<organism evidence="1 18">
    <name type="scientific">Listeria booriae</name>
    <dbReference type="NCBI Taxonomy" id="1552123"/>
    <lineage>
        <taxon>Bacteria</taxon>
        <taxon>Bacillati</taxon>
        <taxon>Bacillota</taxon>
        <taxon>Bacilli</taxon>
        <taxon>Bacillales</taxon>
        <taxon>Listeriaceae</taxon>
        <taxon>Listeria</taxon>
    </lineage>
</organism>
<evidence type="ECO:0000313" key="1">
    <source>
        <dbReference type="EMBL" id="KGL42568.1"/>
    </source>
</evidence>
<dbReference type="EMBL" id="JAARUV010000002">
    <property type="protein sequence ID" value="MBC1778864.1"/>
    <property type="molecule type" value="Genomic_DNA"/>
</dbReference>
<evidence type="ECO:0000313" key="7">
    <source>
        <dbReference type="EMBL" id="MBC1616613.1"/>
    </source>
</evidence>
<dbReference type="Proteomes" id="UP000029844">
    <property type="component" value="Unassembled WGS sequence"/>
</dbReference>
<evidence type="ECO:0000313" key="9">
    <source>
        <dbReference type="EMBL" id="MBC1794073.1"/>
    </source>
</evidence>
<dbReference type="EMBL" id="JNFA01000011">
    <property type="protein sequence ID" value="KGL42568.1"/>
    <property type="molecule type" value="Genomic_DNA"/>
</dbReference>
<evidence type="ECO:0000313" key="22">
    <source>
        <dbReference type="Proteomes" id="UP000539064"/>
    </source>
</evidence>
<dbReference type="EMBL" id="JAARWW010000001">
    <property type="protein sequence ID" value="MBC2002252.1"/>
    <property type="molecule type" value="Genomic_DNA"/>
</dbReference>
<evidence type="ECO:0000313" key="30">
    <source>
        <dbReference type="Proteomes" id="UP000548082"/>
    </source>
</evidence>
<dbReference type="Proteomes" id="UP000532866">
    <property type="component" value="Unassembled WGS sequence"/>
</dbReference>
<evidence type="ECO:0000313" key="12">
    <source>
        <dbReference type="EMBL" id="MBC2117932.1"/>
    </source>
</evidence>
<dbReference type="EMBL" id="JAAROL010000002">
    <property type="protein sequence ID" value="MBC1331795.1"/>
    <property type="molecule type" value="Genomic_DNA"/>
</dbReference>
<evidence type="ECO:0000313" key="14">
    <source>
        <dbReference type="EMBL" id="MBC2175100.1"/>
    </source>
</evidence>
<proteinExistence type="predicted"/>
<dbReference type="Proteomes" id="UP000546244">
    <property type="component" value="Unassembled WGS sequence"/>
</dbReference>
<evidence type="ECO:0000313" key="24">
    <source>
        <dbReference type="Proteomes" id="UP000541955"/>
    </source>
</evidence>
<dbReference type="EMBL" id="JAARVG010000010">
    <property type="protein sequence ID" value="MBC1794073.1"/>
    <property type="molecule type" value="Genomic_DNA"/>
</dbReference>
<sequence>MNKCKEAERLLFKYNTLLLSLPKRSMPRRTEDNQLKLTKRIAESTMYTEIRQITDAINKLNGDQREVLLAKYVSQKKRTNIEVYMSIGWSESHYYRLKKAALEGFLTAYYAEQTQAKPVMTH</sequence>
<dbReference type="EMBL" id="JAARZA010000006">
    <property type="protein sequence ID" value="MBC2241529.1"/>
    <property type="molecule type" value="Genomic_DNA"/>
</dbReference>
<dbReference type="Proteomes" id="UP000548082">
    <property type="component" value="Unassembled WGS sequence"/>
</dbReference>
<dbReference type="Proteomes" id="UP000550367">
    <property type="component" value="Unassembled WGS sequence"/>
</dbReference>
<dbReference type="RefSeq" id="WP_036084326.1">
    <property type="nucleotide sequence ID" value="NZ_CBCSHQ010000001.1"/>
</dbReference>
<evidence type="ECO:0000313" key="5">
    <source>
        <dbReference type="EMBL" id="MBC1561308.1"/>
    </source>
</evidence>
<evidence type="ECO:0000313" key="29">
    <source>
        <dbReference type="Proteomes" id="UP000547643"/>
    </source>
</evidence>
<dbReference type="EMBL" id="JAARRU010000002">
    <property type="protein sequence ID" value="MBC1565558.1"/>
    <property type="molecule type" value="Genomic_DNA"/>
</dbReference>
<dbReference type="OrthoDB" id="2361704at2"/>
<evidence type="ECO:0000313" key="32">
    <source>
        <dbReference type="Proteomes" id="UP000553016"/>
    </source>
</evidence>
<evidence type="ECO:0000313" key="26">
    <source>
        <dbReference type="Proteomes" id="UP000544413"/>
    </source>
</evidence>
<dbReference type="EMBL" id="JAARMV010000001">
    <property type="protein sequence ID" value="MBC2371218.1"/>
    <property type="molecule type" value="Genomic_DNA"/>
</dbReference>
<protein>
    <recommendedName>
        <fullName evidence="35">ArpU family transcriptional regulator</fullName>
    </recommendedName>
</protein>
<keyword evidence="18" id="KW-1185">Reference proteome</keyword>
<dbReference type="EMBL" id="JAAROV010000002">
    <property type="protein sequence ID" value="MBC1316471.1"/>
    <property type="molecule type" value="Genomic_DNA"/>
</dbReference>
<dbReference type="EMBL" id="JAARYD010000001">
    <property type="protein sequence ID" value="MBC2175100.1"/>
    <property type="molecule type" value="Genomic_DNA"/>
</dbReference>
<evidence type="ECO:0000313" key="11">
    <source>
        <dbReference type="EMBL" id="MBC2002252.1"/>
    </source>
</evidence>
<dbReference type="EMBL" id="JAARPT010000002">
    <property type="protein sequence ID" value="MBC1400766.1"/>
    <property type="molecule type" value="Genomic_DNA"/>
</dbReference>
<evidence type="ECO:0000313" key="8">
    <source>
        <dbReference type="EMBL" id="MBC1778864.1"/>
    </source>
</evidence>
<dbReference type="EMBL" id="JAARYH010000004">
    <property type="protein sequence ID" value="MBC2167252.1"/>
    <property type="molecule type" value="Genomic_DNA"/>
</dbReference>
<evidence type="ECO:0000313" key="21">
    <source>
        <dbReference type="Proteomes" id="UP000532866"/>
    </source>
</evidence>
<gene>
    <name evidence="1" type="ORF">EP57_03655</name>
    <name evidence="3" type="ORF">HB759_07580</name>
    <name evidence="2" type="ORF">HB811_06785</name>
    <name evidence="4" type="ORF">HB836_04080</name>
    <name evidence="5" type="ORF">HB902_04445</name>
    <name evidence="7" type="ORF">HB904_10460</name>
    <name evidence="6" type="ORF">HB907_09080</name>
    <name evidence="17" type="ORF">HBP98_04260</name>
    <name evidence="8" type="ORF">HCA46_08445</name>
    <name evidence="9" type="ORF">HCA52_11630</name>
    <name evidence="10" type="ORF">HCA55_04290</name>
    <name evidence="11" type="ORF">HCA78_00630</name>
    <name evidence="12" type="ORF">HCB06_14970</name>
    <name evidence="16" type="ORF">HCB25_04740</name>
    <name evidence="13" type="ORF">HCB26_11800</name>
    <name evidence="14" type="ORF">HCB27_00615</name>
    <name evidence="15" type="ORF">HCB35_13705</name>
</gene>
<dbReference type="AlphaFoldDB" id="A0A099WDI0"/>
<evidence type="ECO:0000313" key="6">
    <source>
        <dbReference type="EMBL" id="MBC1565558.1"/>
    </source>
</evidence>
<evidence type="ECO:0000313" key="16">
    <source>
        <dbReference type="EMBL" id="MBC2243364.1"/>
    </source>
</evidence>
<accession>A0A099WDI0</accession>
<evidence type="ECO:0000313" key="17">
    <source>
        <dbReference type="EMBL" id="MBC2371218.1"/>
    </source>
</evidence>
<evidence type="ECO:0000313" key="27">
    <source>
        <dbReference type="Proteomes" id="UP000546244"/>
    </source>
</evidence>
<dbReference type="EMBL" id="JAARXI010000009">
    <property type="protein sequence ID" value="MBC2117932.1"/>
    <property type="molecule type" value="Genomic_DNA"/>
</dbReference>
<dbReference type="Proteomes" id="UP000529446">
    <property type="component" value="Unassembled WGS sequence"/>
</dbReference>
<comment type="caution">
    <text evidence="1">The sequence shown here is derived from an EMBL/GenBank/DDBJ whole genome shotgun (WGS) entry which is preliminary data.</text>
</comment>
<dbReference type="Proteomes" id="UP000539064">
    <property type="component" value="Unassembled WGS sequence"/>
</dbReference>
<evidence type="ECO:0008006" key="35">
    <source>
        <dbReference type="Google" id="ProtNLM"/>
    </source>
</evidence>
<dbReference type="Proteomes" id="UP000574104">
    <property type="component" value="Unassembled WGS sequence"/>
</dbReference>
<evidence type="ECO:0000313" key="20">
    <source>
        <dbReference type="Proteomes" id="UP000529446"/>
    </source>
</evidence>
<dbReference type="EMBL" id="JAARSH010000006">
    <property type="protein sequence ID" value="MBC1616613.1"/>
    <property type="molecule type" value="Genomic_DNA"/>
</dbReference>
<dbReference type="Proteomes" id="UP000586951">
    <property type="component" value="Unassembled WGS sequence"/>
</dbReference>
<dbReference type="GeneID" id="58716519"/>
<dbReference type="Proteomes" id="UP000541955">
    <property type="component" value="Unassembled WGS sequence"/>
</dbReference>
<dbReference type="eggNOG" id="ENOG50341N1">
    <property type="taxonomic scope" value="Bacteria"/>
</dbReference>
<evidence type="ECO:0000313" key="18">
    <source>
        <dbReference type="Proteomes" id="UP000029844"/>
    </source>
</evidence>
<evidence type="ECO:0000313" key="19">
    <source>
        <dbReference type="Proteomes" id="UP000519573"/>
    </source>
</evidence>
<evidence type="ECO:0000313" key="4">
    <source>
        <dbReference type="EMBL" id="MBC1400766.1"/>
    </source>
</evidence>
<evidence type="ECO:0000313" key="10">
    <source>
        <dbReference type="EMBL" id="MBC1795931.1"/>
    </source>
</evidence>
<dbReference type="Proteomes" id="UP000541735">
    <property type="component" value="Unassembled WGS sequence"/>
</dbReference>
<dbReference type="EMBL" id="JAARVD010000002">
    <property type="protein sequence ID" value="MBC1795931.1"/>
    <property type="molecule type" value="Genomic_DNA"/>
</dbReference>
<reference evidence="19 20" key="2">
    <citation type="submission" date="2020-03" db="EMBL/GenBank/DDBJ databases">
        <title>Soil Listeria distribution.</title>
        <authorList>
            <person name="Liao J."/>
            <person name="Wiedmann M."/>
        </authorList>
    </citation>
    <scope>NUCLEOTIDE SEQUENCE [LARGE SCALE GENOMIC DNA]</scope>
    <source>
        <strain evidence="15 32">FSL L7-0149</strain>
        <strain evidence="16 31">FSL L7-0153</strain>
        <strain evidence="13 19">FSL L7-0245</strain>
        <strain evidence="14 23">FSL L7-0259</strain>
        <strain evidence="12 20">FSL L7-0360</strain>
        <strain evidence="11 28">FSL L7-0435</strain>
        <strain evidence="9 22">FSL L7-0978</strain>
        <strain evidence="10 30">FSL L7-0990</strain>
        <strain evidence="8 29">FSL L7-1017</strain>
        <strain evidence="7 33">FSL L7-1299</strain>
        <strain evidence="5 24">FSL L7-1387</strain>
        <strain evidence="6 34">FSL L7-1427</strain>
        <strain evidence="4 26">FSL L7-1658</strain>
        <strain evidence="2 25">FSL L7-1816</strain>
        <strain evidence="3 21">FSL L7-1833</strain>
        <strain evidence="17 27">FSL L7-1850</strain>
    </source>
</reference>
<evidence type="ECO:0000313" key="3">
    <source>
        <dbReference type="EMBL" id="MBC1331795.1"/>
    </source>
</evidence>
<dbReference type="Proteomes" id="UP000553016">
    <property type="component" value="Unassembled WGS sequence"/>
</dbReference>
<evidence type="ECO:0000313" key="23">
    <source>
        <dbReference type="Proteomes" id="UP000541735"/>
    </source>
</evidence>
<dbReference type="EMBL" id="JAARYY010000002">
    <property type="protein sequence ID" value="MBC2243364.1"/>
    <property type="molecule type" value="Genomic_DNA"/>
</dbReference>
<dbReference type="Proteomes" id="UP000544413">
    <property type="component" value="Unassembled WGS sequence"/>
</dbReference>
<name>A0A099WDI0_9LIST</name>
<evidence type="ECO:0000313" key="13">
    <source>
        <dbReference type="EMBL" id="MBC2167252.1"/>
    </source>
</evidence>
<dbReference type="Proteomes" id="UP000543379">
    <property type="component" value="Unassembled WGS sequence"/>
</dbReference>
<evidence type="ECO:0000313" key="2">
    <source>
        <dbReference type="EMBL" id="MBC1316471.1"/>
    </source>
</evidence>
<dbReference type="STRING" id="1552123.EP57_03655"/>
<dbReference type="EMBL" id="JAARRW010000002">
    <property type="protein sequence ID" value="MBC1561308.1"/>
    <property type="molecule type" value="Genomic_DNA"/>
</dbReference>
<evidence type="ECO:0000313" key="33">
    <source>
        <dbReference type="Proteomes" id="UP000574104"/>
    </source>
</evidence>
<evidence type="ECO:0000313" key="28">
    <source>
        <dbReference type="Proteomes" id="UP000546806"/>
    </source>
</evidence>
<evidence type="ECO:0000313" key="34">
    <source>
        <dbReference type="Proteomes" id="UP000586951"/>
    </source>
</evidence>
<dbReference type="Proteomes" id="UP000519573">
    <property type="component" value="Unassembled WGS sequence"/>
</dbReference>
<evidence type="ECO:0000313" key="15">
    <source>
        <dbReference type="EMBL" id="MBC2241529.1"/>
    </source>
</evidence>
<evidence type="ECO:0000313" key="31">
    <source>
        <dbReference type="Proteomes" id="UP000550367"/>
    </source>
</evidence>
<reference evidence="1 18" key="1">
    <citation type="submission" date="2014-05" db="EMBL/GenBank/DDBJ databases">
        <title>Novel Listeriaceae from food processing environments.</title>
        <authorList>
            <person name="den Bakker H.C."/>
        </authorList>
    </citation>
    <scope>NUCLEOTIDE SEQUENCE [LARGE SCALE GENOMIC DNA]</scope>
    <source>
        <strain evidence="1 18">FSL A5-0281</strain>
    </source>
</reference>
<evidence type="ECO:0000313" key="25">
    <source>
        <dbReference type="Proteomes" id="UP000543379"/>
    </source>
</evidence>
<dbReference type="Proteomes" id="UP000547643">
    <property type="component" value="Unassembled WGS sequence"/>
</dbReference>
<dbReference type="Proteomes" id="UP000546806">
    <property type="component" value="Unassembled WGS sequence"/>
</dbReference>